<comment type="similarity">
    <text evidence="2">Belongs to the universal ribosomal protein uS7 family.</text>
</comment>
<dbReference type="Pfam" id="PF00177">
    <property type="entry name" value="Ribosomal_S7"/>
    <property type="match status" value="1"/>
</dbReference>
<accession>A0A9P4WDE6</accession>
<dbReference type="OrthoDB" id="9972728at2759"/>
<dbReference type="EMBL" id="SWKU01000005">
    <property type="protein sequence ID" value="KAF3006847.1"/>
    <property type="molecule type" value="Genomic_DNA"/>
</dbReference>
<keyword evidence="4" id="KW-0496">Mitochondrion</keyword>
<organism evidence="10 11">
    <name type="scientific">Curvularia kusanoi</name>
    <name type="common">Cochliobolus kusanoi</name>
    <dbReference type="NCBI Taxonomy" id="90978"/>
    <lineage>
        <taxon>Eukaryota</taxon>
        <taxon>Fungi</taxon>
        <taxon>Dikarya</taxon>
        <taxon>Ascomycota</taxon>
        <taxon>Pezizomycotina</taxon>
        <taxon>Dothideomycetes</taxon>
        <taxon>Pleosporomycetidae</taxon>
        <taxon>Pleosporales</taxon>
        <taxon>Pleosporineae</taxon>
        <taxon>Pleosporaceae</taxon>
        <taxon>Curvularia</taxon>
    </lineage>
</organism>
<evidence type="ECO:0000256" key="4">
    <source>
        <dbReference type="ARBA" id="ARBA00023128"/>
    </source>
</evidence>
<dbReference type="InterPro" id="IPR000235">
    <property type="entry name" value="Ribosomal_uS7"/>
</dbReference>
<dbReference type="SUPFAM" id="SSF47973">
    <property type="entry name" value="Ribosomal protein S7"/>
    <property type="match status" value="1"/>
</dbReference>
<keyword evidence="11" id="KW-1185">Reference proteome</keyword>
<proteinExistence type="inferred from homology"/>
<name>A0A9P4WDE6_CURKU</name>
<feature type="region of interest" description="Disordered" evidence="8">
    <location>
        <begin position="108"/>
        <end position="129"/>
    </location>
</feature>
<comment type="function">
    <text evidence="6">Component of the mitochondrial ribosome (mitoribosome), a dedicated translation machinery responsible for the synthesis of mitochondrial genome-encoded proteins, including at least some of the essential transmembrane subunits of the mitochondrial respiratory chain. The mitoribosomes are attached to the mitochondrial inner membrane and translation products are cotranslationally integrated into the membrane.</text>
</comment>
<evidence type="ECO:0000256" key="1">
    <source>
        <dbReference type="ARBA" id="ARBA00004173"/>
    </source>
</evidence>
<keyword evidence="3" id="KW-0689">Ribosomal protein</keyword>
<evidence type="ECO:0000256" key="5">
    <source>
        <dbReference type="ARBA" id="ARBA00023274"/>
    </source>
</evidence>
<dbReference type="GO" id="GO:0006412">
    <property type="term" value="P:translation"/>
    <property type="evidence" value="ECO:0007669"/>
    <property type="project" value="InterPro"/>
</dbReference>
<keyword evidence="5" id="KW-0687">Ribonucleoprotein</keyword>
<feature type="region of interest" description="Disordered" evidence="8">
    <location>
        <begin position="27"/>
        <end position="80"/>
    </location>
</feature>
<dbReference type="CDD" id="cd14868">
    <property type="entry name" value="uS7_Mitochondria_Fungi"/>
    <property type="match status" value="1"/>
</dbReference>
<feature type="compositionally biased region" description="Basic and acidic residues" evidence="8">
    <location>
        <begin position="57"/>
        <end position="66"/>
    </location>
</feature>
<evidence type="ECO:0000313" key="11">
    <source>
        <dbReference type="Proteomes" id="UP000801428"/>
    </source>
</evidence>
<dbReference type="Gene3D" id="1.10.455.10">
    <property type="entry name" value="Ribosomal protein S7 domain"/>
    <property type="match status" value="1"/>
</dbReference>
<evidence type="ECO:0000256" key="8">
    <source>
        <dbReference type="SAM" id="MobiDB-lite"/>
    </source>
</evidence>
<dbReference type="InterPro" id="IPR047988">
    <property type="entry name" value="Ribosomal_uS7m_fungi"/>
</dbReference>
<dbReference type="GO" id="GO:0005840">
    <property type="term" value="C:ribosome"/>
    <property type="evidence" value="ECO:0007669"/>
    <property type="project" value="UniProtKB-KW"/>
</dbReference>
<evidence type="ECO:0000256" key="3">
    <source>
        <dbReference type="ARBA" id="ARBA00022980"/>
    </source>
</evidence>
<protein>
    <recommendedName>
        <fullName evidence="7">Small ribosomal subunit protein uS7m</fullName>
    </recommendedName>
</protein>
<dbReference type="Proteomes" id="UP000801428">
    <property type="component" value="Unassembled WGS sequence"/>
</dbReference>
<evidence type="ECO:0000256" key="2">
    <source>
        <dbReference type="ARBA" id="ARBA00007151"/>
    </source>
</evidence>
<evidence type="ECO:0000313" key="10">
    <source>
        <dbReference type="EMBL" id="KAF3006847.1"/>
    </source>
</evidence>
<comment type="subcellular location">
    <subcellularLocation>
        <location evidence="1">Mitochondrion</location>
    </subcellularLocation>
</comment>
<feature type="domain" description="Small ribosomal subunit protein uS7" evidence="9">
    <location>
        <begin position="171"/>
        <end position="329"/>
    </location>
</feature>
<comment type="caution">
    <text evidence="10">The sequence shown here is derived from an EMBL/GenBank/DDBJ whole genome shotgun (WGS) entry which is preliminary data.</text>
</comment>
<dbReference type="InterPro" id="IPR036823">
    <property type="entry name" value="Ribosomal_uS7_dom_sf"/>
</dbReference>
<gene>
    <name evidence="10" type="ORF">E8E13_010760</name>
</gene>
<evidence type="ECO:0000256" key="6">
    <source>
        <dbReference type="ARBA" id="ARBA00037226"/>
    </source>
</evidence>
<feature type="compositionally biased region" description="Polar residues" evidence="8">
    <location>
        <begin position="110"/>
        <end position="129"/>
    </location>
</feature>
<dbReference type="InterPro" id="IPR023798">
    <property type="entry name" value="Ribosomal_uS7_dom"/>
</dbReference>
<reference evidence="10" key="1">
    <citation type="submission" date="2019-04" db="EMBL/GenBank/DDBJ databases">
        <title>Sequencing of skin fungus with MAO and IRED activity.</title>
        <authorList>
            <person name="Marsaioli A.J."/>
            <person name="Bonatto J.M.C."/>
            <person name="Reis Junior O."/>
        </authorList>
    </citation>
    <scope>NUCLEOTIDE SEQUENCE</scope>
    <source>
        <strain evidence="10">30M1</strain>
    </source>
</reference>
<evidence type="ECO:0000259" key="9">
    <source>
        <dbReference type="Pfam" id="PF00177"/>
    </source>
</evidence>
<dbReference type="GO" id="GO:0005739">
    <property type="term" value="C:mitochondrion"/>
    <property type="evidence" value="ECO:0007669"/>
    <property type="project" value="UniProtKB-SubCell"/>
</dbReference>
<evidence type="ECO:0000256" key="7">
    <source>
        <dbReference type="ARBA" id="ARBA00039306"/>
    </source>
</evidence>
<dbReference type="FunFam" id="1.10.455.10:FF:000006">
    <property type="entry name" value="37S ribosomal protein S7, mitochondrial"/>
    <property type="match status" value="1"/>
</dbReference>
<dbReference type="PANTHER" id="PTHR11205">
    <property type="entry name" value="RIBOSOMAL PROTEIN S7"/>
    <property type="match status" value="1"/>
</dbReference>
<dbReference type="GO" id="GO:1990904">
    <property type="term" value="C:ribonucleoprotein complex"/>
    <property type="evidence" value="ECO:0007669"/>
    <property type="project" value="UniProtKB-KW"/>
</dbReference>
<sequence>MPPRLNVSAFTRSIAFRPRPQIQWPARSALRVAPSQSRTYADDAPAQDRSQKPSSEPIEHVSEEAAKTAQIMGEQGPDVNQGTPVEDILRGDKEAQKQFPKVMQDALKQGNKTPTPKGSRSYSTMTTQSSQGMNMGLVDFEAASKLPVTPGLKFEAPTLPLPQDGHVKHRYDPVVEQVTNLLMRHGKKSVAQRQMAVVLQYLRTSPIPTINPARPLLPGAPPPSHLPLNPVLYLTLAIDSVAPLLRIRAQKGAAGGGVALQIPVPLSKRQRRRTAIEWILGAASKRRNTGSGKNSLGQRVAQEMISVIEGKSGVWDRRNAVHKLGVAARSNIVLPRRR</sequence>
<dbReference type="AlphaFoldDB" id="A0A9P4WDE6"/>